<dbReference type="STRING" id="1121301.SAMN02745912_02333"/>
<evidence type="ECO:0000259" key="1">
    <source>
        <dbReference type="SMART" id="SM00909"/>
    </source>
</evidence>
<evidence type="ECO:0000313" key="2">
    <source>
        <dbReference type="EMBL" id="SHK12745.1"/>
    </source>
</evidence>
<gene>
    <name evidence="2" type="ORF">SAMN02745912_02333</name>
</gene>
<dbReference type="RefSeq" id="WP_073150111.1">
    <property type="nucleotide sequence ID" value="NZ_FRAG01000028.1"/>
</dbReference>
<dbReference type="PROSITE" id="PS51257">
    <property type="entry name" value="PROKAR_LIPOPROTEIN"/>
    <property type="match status" value="1"/>
</dbReference>
<dbReference type="InterPro" id="IPR019606">
    <property type="entry name" value="GerMN"/>
</dbReference>
<sequence>MKRIVSCLLIGVLILGMLSACKKKDEAEEVSLEQTPLENQAEEVEANNDFNAEEELPEEVEYILYLRYKDKPFLYDEYFTVNINDDNFKDKSIEEFVIQQLMDYKKEGEFITPVPEGTKLLSIKREGKNVIVNLSKEFKEKKMSTTDAKLTTGGIINSLVALPGNETVQIMVEGEILENFNGVKLSEPLYFIEGLFPDK</sequence>
<accession>A0A1M6PXM5</accession>
<keyword evidence="3" id="KW-1185">Reference proteome</keyword>
<dbReference type="EMBL" id="FRAG01000028">
    <property type="protein sequence ID" value="SHK12745.1"/>
    <property type="molecule type" value="Genomic_DNA"/>
</dbReference>
<dbReference type="Proteomes" id="UP000184465">
    <property type="component" value="Unassembled WGS sequence"/>
</dbReference>
<dbReference type="SMART" id="SM00909">
    <property type="entry name" value="Germane"/>
    <property type="match status" value="1"/>
</dbReference>
<evidence type="ECO:0000313" key="3">
    <source>
        <dbReference type="Proteomes" id="UP000184465"/>
    </source>
</evidence>
<dbReference type="Pfam" id="PF10646">
    <property type="entry name" value="Germane"/>
    <property type="match status" value="1"/>
</dbReference>
<organism evidence="2 3">
    <name type="scientific">Paramaledivibacter caminithermalis (strain DSM 15212 / CIP 107654 / DViRD3)</name>
    <name type="common">Clostridium caminithermale</name>
    <dbReference type="NCBI Taxonomy" id="1121301"/>
    <lineage>
        <taxon>Bacteria</taxon>
        <taxon>Bacillati</taxon>
        <taxon>Bacillota</taxon>
        <taxon>Clostridia</taxon>
        <taxon>Peptostreptococcales</taxon>
        <taxon>Caminicellaceae</taxon>
        <taxon>Paramaledivibacter</taxon>
    </lineage>
</organism>
<reference evidence="2 3" key="1">
    <citation type="submission" date="2016-11" db="EMBL/GenBank/DDBJ databases">
        <authorList>
            <person name="Jaros S."/>
            <person name="Januszkiewicz K."/>
            <person name="Wedrychowicz H."/>
        </authorList>
    </citation>
    <scope>NUCLEOTIDE SEQUENCE [LARGE SCALE GENOMIC DNA]</scope>
    <source>
        <strain evidence="2 3">DSM 15212</strain>
    </source>
</reference>
<proteinExistence type="predicted"/>
<protein>
    <submittedName>
        <fullName evidence="2">Sporulation and spore germination</fullName>
    </submittedName>
</protein>
<name>A0A1M6PXM5_PARC5</name>
<dbReference type="OrthoDB" id="1955078at2"/>
<feature type="domain" description="GerMN" evidence="1">
    <location>
        <begin position="94"/>
        <end position="181"/>
    </location>
</feature>
<dbReference type="AlphaFoldDB" id="A0A1M6PXM5"/>